<evidence type="ECO:0000256" key="11">
    <source>
        <dbReference type="ARBA" id="ARBA00023319"/>
    </source>
</evidence>
<keyword evidence="6" id="KW-0130">Cell adhesion</keyword>
<feature type="domain" description="Immunoglobulin C2-set" evidence="15">
    <location>
        <begin position="129"/>
        <end position="199"/>
    </location>
</feature>
<dbReference type="SUPFAM" id="SSF48726">
    <property type="entry name" value="Immunoglobulin"/>
    <property type="match status" value="2"/>
</dbReference>
<dbReference type="InterPro" id="IPR008424">
    <property type="entry name" value="Ig_C2-set"/>
</dbReference>
<organism evidence="16 17">
    <name type="scientific">Dipodomys ordii</name>
    <name type="common">Ord's kangaroo rat</name>
    <dbReference type="NCBI Taxonomy" id="10020"/>
    <lineage>
        <taxon>Eukaryota</taxon>
        <taxon>Metazoa</taxon>
        <taxon>Chordata</taxon>
        <taxon>Craniata</taxon>
        <taxon>Vertebrata</taxon>
        <taxon>Euteleostomi</taxon>
        <taxon>Mammalia</taxon>
        <taxon>Eutheria</taxon>
        <taxon>Euarchontoglires</taxon>
        <taxon>Glires</taxon>
        <taxon>Rodentia</taxon>
        <taxon>Castorimorpha</taxon>
        <taxon>Heteromyidae</taxon>
        <taxon>Dipodomyinae</taxon>
        <taxon>Dipodomys</taxon>
    </lineage>
</organism>
<evidence type="ECO:0000256" key="4">
    <source>
        <dbReference type="ARBA" id="ARBA00022729"/>
    </source>
</evidence>
<name>A0A1S3FU08_DIPOR</name>
<dbReference type="PRINTS" id="PR01870">
    <property type="entry name" value="CD2ANTIGEN"/>
</dbReference>
<dbReference type="Proteomes" id="UP000081671">
    <property type="component" value="Unplaced"/>
</dbReference>
<evidence type="ECO:0000256" key="6">
    <source>
        <dbReference type="ARBA" id="ARBA00022889"/>
    </source>
</evidence>
<evidence type="ECO:0000256" key="5">
    <source>
        <dbReference type="ARBA" id="ARBA00022737"/>
    </source>
</evidence>
<comment type="subcellular location">
    <subcellularLocation>
        <location evidence="1">Cell membrane</location>
        <topology evidence="1">Single-pass type I membrane protein</topology>
    </subcellularLocation>
</comment>
<feature type="compositionally biased region" description="Pro residues" evidence="12">
    <location>
        <begin position="345"/>
        <end position="357"/>
    </location>
</feature>
<reference evidence="17" key="1">
    <citation type="submission" date="2025-08" db="UniProtKB">
        <authorList>
            <consortium name="RefSeq"/>
        </authorList>
    </citation>
    <scope>IDENTIFICATION</scope>
    <source>
        <tissue evidence="17">Kidney</tissue>
    </source>
</reference>
<keyword evidence="2" id="KW-1003">Cell membrane</keyword>
<dbReference type="AlphaFoldDB" id="A0A1S3FU08"/>
<dbReference type="GO" id="GO:0032729">
    <property type="term" value="P:positive regulation of type II interferon production"/>
    <property type="evidence" value="ECO:0007669"/>
    <property type="project" value="TreeGrafter"/>
</dbReference>
<evidence type="ECO:0000313" key="16">
    <source>
        <dbReference type="Proteomes" id="UP000081671"/>
    </source>
</evidence>
<dbReference type="GO" id="GO:0098609">
    <property type="term" value="P:cell-cell adhesion"/>
    <property type="evidence" value="ECO:0007669"/>
    <property type="project" value="TreeGrafter"/>
</dbReference>
<evidence type="ECO:0000313" key="17">
    <source>
        <dbReference type="RefSeq" id="XP_012880046.1"/>
    </source>
</evidence>
<dbReference type="InParanoid" id="A0A1S3FU08"/>
<protein>
    <submittedName>
        <fullName evidence="17">T-cell surface antigen CD2 isoform X1</fullName>
    </submittedName>
</protein>
<evidence type="ECO:0000256" key="14">
    <source>
        <dbReference type="SAM" id="SignalP"/>
    </source>
</evidence>
<feature type="compositionally biased region" description="Pro residues" evidence="12">
    <location>
        <begin position="296"/>
        <end position="310"/>
    </location>
</feature>
<keyword evidence="5" id="KW-0677">Repeat</keyword>
<dbReference type="InterPro" id="IPR036179">
    <property type="entry name" value="Ig-like_dom_sf"/>
</dbReference>
<dbReference type="InterPro" id="IPR015631">
    <property type="entry name" value="CD2/SLAM_rcpt"/>
</dbReference>
<evidence type="ECO:0000256" key="1">
    <source>
        <dbReference type="ARBA" id="ARBA00004251"/>
    </source>
</evidence>
<dbReference type="GO" id="GO:0005886">
    <property type="term" value="C:plasma membrane"/>
    <property type="evidence" value="ECO:0007669"/>
    <property type="project" value="UniProtKB-SubCell"/>
</dbReference>
<evidence type="ECO:0000256" key="10">
    <source>
        <dbReference type="ARBA" id="ARBA00023180"/>
    </source>
</evidence>
<feature type="compositionally biased region" description="Low complexity" evidence="12">
    <location>
        <begin position="311"/>
        <end position="321"/>
    </location>
</feature>
<keyword evidence="16" id="KW-1185">Reference proteome</keyword>
<dbReference type="CTD" id="914"/>
<sequence length="372" mass="40834">MGAPRGLLAGLLLALHISALGSASHEVPVVSAAEGQDVVLDLQGFAWRDDVAEVLWEKEGIPVAQRKGEQVVGWRQAYEVLSHGGLRIRQLFANHSAVYKVLLYDVHGAQVFHAAIRLRVLKKVSKPTISWDCSNATLTCELLRGTDAQLKLCQKQKCYYTDTQALIQYTWANLDAPFKCTARNSVSEEAMEATVHCPVTDHTYTEVPFPGLLPGHPLWKSEIWPQADRARFICLVGGIGGGSLVLAICVGLLILCVSKRRKRRSRRNEEELEMIVHRTTSREGGRGPHPTSSTSLPPPEASGPPLPPAPRRQAPRAQPRLPDLHTQHPQKKRPPPSSMQAPRQRGPPPPRPRVQPEPPRRAAEGATAASSP</sequence>
<dbReference type="Gene3D" id="2.60.40.10">
    <property type="entry name" value="Immunoglobulins"/>
    <property type="match status" value="2"/>
</dbReference>
<dbReference type="OrthoDB" id="8439544at2759"/>
<feature type="signal peptide" evidence="14">
    <location>
        <begin position="1"/>
        <end position="23"/>
    </location>
</feature>
<keyword evidence="9" id="KW-1015">Disulfide bond</keyword>
<dbReference type="KEGG" id="dord:105991847"/>
<dbReference type="Pfam" id="PF05790">
    <property type="entry name" value="C2-set"/>
    <property type="match status" value="1"/>
</dbReference>
<dbReference type="PANTHER" id="PTHR12080">
    <property type="entry name" value="SIGNALING LYMPHOCYTIC ACTIVATION MOLECULE"/>
    <property type="match status" value="1"/>
</dbReference>
<evidence type="ECO:0000256" key="9">
    <source>
        <dbReference type="ARBA" id="ARBA00023157"/>
    </source>
</evidence>
<keyword evidence="11" id="KW-0393">Immunoglobulin domain</keyword>
<keyword evidence="8 13" id="KW-0472">Membrane</keyword>
<keyword evidence="10" id="KW-0325">Glycoprotein</keyword>
<evidence type="ECO:0000256" key="3">
    <source>
        <dbReference type="ARBA" id="ARBA00022692"/>
    </source>
</evidence>
<dbReference type="GeneID" id="105991847"/>
<feature type="region of interest" description="Disordered" evidence="12">
    <location>
        <begin position="263"/>
        <end position="372"/>
    </location>
</feature>
<dbReference type="RefSeq" id="XP_012880046.1">
    <property type="nucleotide sequence ID" value="XM_013024592.1"/>
</dbReference>
<evidence type="ECO:0000256" key="8">
    <source>
        <dbReference type="ARBA" id="ARBA00023136"/>
    </source>
</evidence>
<proteinExistence type="predicted"/>
<evidence type="ECO:0000256" key="13">
    <source>
        <dbReference type="SAM" id="Phobius"/>
    </source>
</evidence>
<dbReference type="FunCoup" id="A0A1S3FU08">
    <property type="interactions" value="266"/>
</dbReference>
<feature type="chain" id="PRO_5010299057" evidence="14">
    <location>
        <begin position="24"/>
        <end position="372"/>
    </location>
</feature>
<feature type="transmembrane region" description="Helical" evidence="13">
    <location>
        <begin position="235"/>
        <end position="257"/>
    </location>
</feature>
<keyword evidence="3 13" id="KW-0812">Transmembrane</keyword>
<dbReference type="InterPro" id="IPR013783">
    <property type="entry name" value="Ig-like_fold"/>
</dbReference>
<evidence type="ECO:0000259" key="15">
    <source>
        <dbReference type="Pfam" id="PF05790"/>
    </source>
</evidence>
<keyword evidence="7 13" id="KW-1133">Transmembrane helix</keyword>
<evidence type="ECO:0000256" key="7">
    <source>
        <dbReference type="ARBA" id="ARBA00022989"/>
    </source>
</evidence>
<gene>
    <name evidence="17" type="primary">Cd2</name>
</gene>
<dbReference type="PANTHER" id="PTHR12080:SF54">
    <property type="entry name" value="T-CELL SURFACE ANTIGEN CD2"/>
    <property type="match status" value="1"/>
</dbReference>
<dbReference type="InterPro" id="IPR015632">
    <property type="entry name" value="CD2"/>
</dbReference>
<evidence type="ECO:0000256" key="2">
    <source>
        <dbReference type="ARBA" id="ARBA00022475"/>
    </source>
</evidence>
<accession>A0A1S3FU08</accession>
<feature type="compositionally biased region" description="Basic and acidic residues" evidence="12">
    <location>
        <begin position="274"/>
        <end position="286"/>
    </location>
</feature>
<keyword evidence="4 14" id="KW-0732">Signal</keyword>
<evidence type="ECO:0000256" key="12">
    <source>
        <dbReference type="SAM" id="MobiDB-lite"/>
    </source>
</evidence>
<dbReference type="GO" id="GO:0005102">
    <property type="term" value="F:signaling receptor binding"/>
    <property type="evidence" value="ECO:0007669"/>
    <property type="project" value="TreeGrafter"/>
</dbReference>